<protein>
    <submittedName>
        <fullName evidence="1">6335_t:CDS:1</fullName>
    </submittedName>
</protein>
<feature type="non-terminal residue" evidence="1">
    <location>
        <position position="1"/>
    </location>
</feature>
<dbReference type="AlphaFoldDB" id="A0A9N9EJX3"/>
<proteinExistence type="predicted"/>
<comment type="caution">
    <text evidence="1">The sequence shown here is derived from an EMBL/GenBank/DDBJ whole genome shotgun (WGS) entry which is preliminary data.</text>
</comment>
<reference evidence="1" key="1">
    <citation type="submission" date="2021-06" db="EMBL/GenBank/DDBJ databases">
        <authorList>
            <person name="Kallberg Y."/>
            <person name="Tangrot J."/>
            <person name="Rosling A."/>
        </authorList>
    </citation>
    <scope>NUCLEOTIDE SEQUENCE</scope>
    <source>
        <strain evidence="1">BR232B</strain>
    </source>
</reference>
<accession>A0A9N9EJX3</accession>
<evidence type="ECO:0000313" key="2">
    <source>
        <dbReference type="Proteomes" id="UP000789739"/>
    </source>
</evidence>
<feature type="non-terminal residue" evidence="1">
    <location>
        <position position="149"/>
    </location>
</feature>
<dbReference type="OrthoDB" id="2411218at2759"/>
<sequence length="149" mass="17047">DLLKSADIATRLIHHGIITHVAGECMQFAAPIMRIMLGQRLFYAPASLCLKLPAARNFEDFLLRSIERMQPSVLQESLSRRDADAPLLEWAWQVEWYRAATTCIKCTTISPDVSPRFGALGYLDFYVNSKFMWGVELLREGSRMREHAE</sequence>
<gene>
    <name evidence="1" type="ORF">PBRASI_LOCUS11785</name>
</gene>
<organism evidence="1 2">
    <name type="scientific">Paraglomus brasilianum</name>
    <dbReference type="NCBI Taxonomy" id="144538"/>
    <lineage>
        <taxon>Eukaryota</taxon>
        <taxon>Fungi</taxon>
        <taxon>Fungi incertae sedis</taxon>
        <taxon>Mucoromycota</taxon>
        <taxon>Glomeromycotina</taxon>
        <taxon>Glomeromycetes</taxon>
        <taxon>Paraglomerales</taxon>
        <taxon>Paraglomeraceae</taxon>
        <taxon>Paraglomus</taxon>
    </lineage>
</organism>
<dbReference type="Proteomes" id="UP000789739">
    <property type="component" value="Unassembled WGS sequence"/>
</dbReference>
<evidence type="ECO:0000313" key="1">
    <source>
        <dbReference type="EMBL" id="CAG8680620.1"/>
    </source>
</evidence>
<name>A0A9N9EJX3_9GLOM</name>
<keyword evidence="2" id="KW-1185">Reference proteome</keyword>
<dbReference type="EMBL" id="CAJVPI010006890">
    <property type="protein sequence ID" value="CAG8680620.1"/>
    <property type="molecule type" value="Genomic_DNA"/>
</dbReference>